<evidence type="ECO:0000256" key="5">
    <source>
        <dbReference type="ARBA" id="ARBA00023306"/>
    </source>
</evidence>
<evidence type="ECO:0000256" key="2">
    <source>
        <dbReference type="ARBA" id="ARBA00006075"/>
    </source>
</evidence>
<protein>
    <recommendedName>
        <fullName evidence="6">TIMELESS-interacting protein</fullName>
    </recommendedName>
</protein>
<dbReference type="Proteomes" id="UP001562425">
    <property type="component" value="Unassembled WGS sequence"/>
</dbReference>
<feature type="region of interest" description="Disordered" evidence="7">
    <location>
        <begin position="1"/>
        <end position="22"/>
    </location>
</feature>
<evidence type="ECO:0000313" key="10">
    <source>
        <dbReference type="Proteomes" id="UP001562425"/>
    </source>
</evidence>
<organism evidence="9 10">
    <name type="scientific">Culex pipiens pipiens</name>
    <name type="common">Northern house mosquito</name>
    <dbReference type="NCBI Taxonomy" id="38569"/>
    <lineage>
        <taxon>Eukaryota</taxon>
        <taxon>Metazoa</taxon>
        <taxon>Ecdysozoa</taxon>
        <taxon>Arthropoda</taxon>
        <taxon>Hexapoda</taxon>
        <taxon>Insecta</taxon>
        <taxon>Pterygota</taxon>
        <taxon>Neoptera</taxon>
        <taxon>Endopterygota</taxon>
        <taxon>Diptera</taxon>
        <taxon>Nematocera</taxon>
        <taxon>Culicoidea</taxon>
        <taxon>Culicidae</taxon>
        <taxon>Culicinae</taxon>
        <taxon>Culicini</taxon>
        <taxon>Culex</taxon>
        <taxon>Culex</taxon>
    </lineage>
</organism>
<proteinExistence type="inferred from homology"/>
<dbReference type="GO" id="GO:0031297">
    <property type="term" value="P:replication fork processing"/>
    <property type="evidence" value="ECO:0007669"/>
    <property type="project" value="UniProtKB-UniRule"/>
</dbReference>
<evidence type="ECO:0000256" key="3">
    <source>
        <dbReference type="ARBA" id="ARBA00022763"/>
    </source>
</evidence>
<accession>A0ABD1CW66</accession>
<feature type="compositionally biased region" description="Pro residues" evidence="7">
    <location>
        <begin position="252"/>
        <end position="264"/>
    </location>
</feature>
<keyword evidence="3 6" id="KW-0227">DNA damage</keyword>
<evidence type="ECO:0000256" key="1">
    <source>
        <dbReference type="ARBA" id="ARBA00004123"/>
    </source>
</evidence>
<feature type="compositionally biased region" description="Acidic residues" evidence="7">
    <location>
        <begin position="58"/>
        <end position="69"/>
    </location>
</feature>
<gene>
    <name evidence="9" type="ORF">pipiens_014321</name>
</gene>
<evidence type="ECO:0000256" key="7">
    <source>
        <dbReference type="SAM" id="MobiDB-lite"/>
    </source>
</evidence>
<feature type="region of interest" description="Disordered" evidence="7">
    <location>
        <begin position="43"/>
        <end position="80"/>
    </location>
</feature>
<evidence type="ECO:0000256" key="6">
    <source>
        <dbReference type="RuleBase" id="RU366049"/>
    </source>
</evidence>
<keyword evidence="4 6" id="KW-0539">Nucleus</keyword>
<evidence type="ECO:0000313" key="9">
    <source>
        <dbReference type="EMBL" id="KAL1380297.1"/>
    </source>
</evidence>
<dbReference type="GO" id="GO:0006974">
    <property type="term" value="P:DNA damage response"/>
    <property type="evidence" value="ECO:0007669"/>
    <property type="project" value="UniProtKB-KW"/>
</dbReference>
<reference evidence="9 10" key="1">
    <citation type="submission" date="2024-05" db="EMBL/GenBank/DDBJ databases">
        <title>Culex pipiens pipiens assembly and annotation.</title>
        <authorList>
            <person name="Alout H."/>
            <person name="Durand T."/>
        </authorList>
    </citation>
    <scope>NUCLEOTIDE SEQUENCE [LARGE SCALE GENOMIC DNA]</scope>
    <source>
        <strain evidence="9">HA-2024</strain>
        <tissue evidence="9">Whole body</tissue>
    </source>
</reference>
<dbReference type="Pfam" id="PF07962">
    <property type="entry name" value="Swi3"/>
    <property type="match status" value="1"/>
</dbReference>
<name>A0ABD1CW66_CULPP</name>
<dbReference type="AlphaFoldDB" id="A0ABD1CW66"/>
<dbReference type="InterPro" id="IPR040038">
    <property type="entry name" value="TIPIN/Csm3/Swi3"/>
</dbReference>
<sequence>MTARARASSECRFTDFTEPGDNLPLRTLKKSFEMSHYDNLFGDADEFGNENDGRILSEDEGQPDNDGGDNEAGPSKPVKIEPKQRTVRNPRNLLNVQRLCGPRGIADLENYFKGFKFRGKGREADDLDAIMKRMQHWAHRMYPKYNLDDCLSTIERLGKKKQMHTYMNKYRLGMLDPVVTNDADDDNGANDNAGDGLMYESNAAFNQPLDPLDSMIEEQIAISRAANTSGVADLSVSECNFDAVRDESMRTPVPPPVAPAPKEPSPAMTEEMRAKIAANRLKALEIRKAKMAAAAAAASQDAAGK</sequence>
<feature type="domain" description="Chromosome segregation in meiosis protein 3" evidence="8">
    <location>
        <begin position="94"/>
        <end position="173"/>
    </location>
</feature>
<dbReference type="PANTHER" id="PTHR13220:SF11">
    <property type="entry name" value="TIMELESS-INTERACTING PROTEIN"/>
    <property type="match status" value="1"/>
</dbReference>
<dbReference type="InterPro" id="IPR012923">
    <property type="entry name" value="Csm3"/>
</dbReference>
<evidence type="ECO:0000256" key="4">
    <source>
        <dbReference type="ARBA" id="ARBA00023242"/>
    </source>
</evidence>
<evidence type="ECO:0000259" key="8">
    <source>
        <dbReference type="Pfam" id="PF07962"/>
    </source>
</evidence>
<keyword evidence="5 6" id="KW-0131">Cell cycle</keyword>
<dbReference type="PANTHER" id="PTHR13220">
    <property type="entry name" value="TIMELESS INTERACTING-RELATED"/>
    <property type="match status" value="1"/>
</dbReference>
<dbReference type="GO" id="GO:0000076">
    <property type="term" value="P:DNA replication checkpoint signaling"/>
    <property type="evidence" value="ECO:0007669"/>
    <property type="project" value="UniProtKB-UniRule"/>
</dbReference>
<dbReference type="EMBL" id="JBEHCU010009223">
    <property type="protein sequence ID" value="KAL1380297.1"/>
    <property type="molecule type" value="Genomic_DNA"/>
</dbReference>
<feature type="region of interest" description="Disordered" evidence="7">
    <location>
        <begin position="246"/>
        <end position="269"/>
    </location>
</feature>
<comment type="caution">
    <text evidence="9">The sequence shown here is derived from an EMBL/GenBank/DDBJ whole genome shotgun (WGS) entry which is preliminary data.</text>
</comment>
<comment type="similarity">
    <text evidence="2 6">Belongs to the CSM3 family.</text>
</comment>
<keyword evidence="10" id="KW-1185">Reference proteome</keyword>
<dbReference type="GO" id="GO:0005634">
    <property type="term" value="C:nucleus"/>
    <property type="evidence" value="ECO:0007669"/>
    <property type="project" value="UniProtKB-SubCell"/>
</dbReference>
<comment type="subcellular location">
    <subcellularLocation>
        <location evidence="1 6">Nucleus</location>
    </subcellularLocation>
</comment>
<comment type="function">
    <text evidence="6">Plays an important role in the control of DNA replication and the maintenance of replication fork stability.</text>
</comment>